<dbReference type="Pfam" id="PF13715">
    <property type="entry name" value="CarbopepD_reg_2"/>
    <property type="match status" value="1"/>
</dbReference>
<dbReference type="RefSeq" id="WP_296948786.1">
    <property type="nucleotide sequence ID" value="NZ_LT599021.1"/>
</dbReference>
<dbReference type="EMBL" id="FLUL01000001">
    <property type="protein sequence ID" value="SBV98747.1"/>
    <property type="molecule type" value="Genomic_DNA"/>
</dbReference>
<proteinExistence type="predicted"/>
<gene>
    <name evidence="2" type="ORF">KL86DYS2_11503</name>
</gene>
<keyword evidence="1" id="KW-0732">Signal</keyword>
<dbReference type="InterPro" id="IPR043741">
    <property type="entry name" value="DUF5686"/>
</dbReference>
<feature type="chain" id="PRO_5012600635" description="Outer membrane protein beta-barrel domain-containing protein" evidence="1">
    <location>
        <begin position="20"/>
        <end position="815"/>
    </location>
</feature>
<evidence type="ECO:0008006" key="3">
    <source>
        <dbReference type="Google" id="ProtNLM"/>
    </source>
</evidence>
<accession>A0A212JH50</accession>
<dbReference type="AlphaFoldDB" id="A0A212JH50"/>
<dbReference type="Gene3D" id="2.60.40.1120">
    <property type="entry name" value="Carboxypeptidase-like, regulatory domain"/>
    <property type="match status" value="1"/>
</dbReference>
<evidence type="ECO:0000313" key="2">
    <source>
        <dbReference type="EMBL" id="SBV98747.1"/>
    </source>
</evidence>
<dbReference type="InterPro" id="IPR008969">
    <property type="entry name" value="CarboxyPept-like_regulatory"/>
</dbReference>
<sequence>MRLYIALVLSFFCFTHLHAQNFKGKITDTNSEPLYGSTVYIKGVNQGLVCNETGSYQTTIRNGEYEVEYKCLGFKPEVRIIKISTDKVTTLDIVLYETPFNLKEITISNQEDPAYPIMRKAIEKAPLYAASVREYIAEAYIKVNAELLKVSSLMDRMAKREEGVKLSDFKELLFTQESFNEIRFTAPNKYEQTVKAFSSSIPDNIDSKDAMGILSTSLYNPKIGSYISPLHPQAFSYYKFRYEGFIEENGLTINKIKIEPKLKDPALFEGYIYIADYTWHIYSAELRSNPYGARQAYTISFQKLAPNVYLPITYLIASDIDIFGIKATMNYYTSLTYSNIKTNESVISGTKSKKEKRTFEIARQDSLYIVKSDSLASKRDTAYWTNVRTIPLGEREIKTLIKRDSIQQHLDSAREKHRNPKLTFSNIMNGGQIGSDSSKVKIKFNGLLEGSIYEYNFVDGLWMGQSFRLTSNIGKHNKLEITPYIYYTLSRKRLVGGGNINLTYAPLRLGNLTISIGSTSEDFNPLGIHRFNNFSNSLIRGKNYNYFYQKDFISATNSIDISNGLSVSVGLEIDRRHGLSNNTDYTWGKKSKITPNIYPDDRFDKTAFNLGIEYTPYAYYSIKDGAKKYEKYASPTFYINYEQAFSGWQTNNAQYQKLSGGIKQNIKLSEFSNFNYQLEGGRFLGERDKIHFVDYQHFNTSNVTVNLKSPFVSFMLLDNYVASTNRYWVRTNFNYESKYILIKRLPFLQGKMFTESLHLKNLYTADMKYSEMGYSLNFTKLLNVGIFASFKKTKYQDFGIRVLFDLDNIKKTINR</sequence>
<name>A0A212JH50_9BACT</name>
<evidence type="ECO:0000256" key="1">
    <source>
        <dbReference type="SAM" id="SignalP"/>
    </source>
</evidence>
<reference evidence="2" key="1">
    <citation type="submission" date="2016-04" db="EMBL/GenBank/DDBJ databases">
        <authorList>
            <person name="Evans L.H."/>
            <person name="Alamgir A."/>
            <person name="Owens N."/>
            <person name="Weber N.D."/>
            <person name="Virtaneva K."/>
            <person name="Barbian K."/>
            <person name="Babar A."/>
            <person name="Rosenke K."/>
        </authorList>
    </citation>
    <scope>NUCLEOTIDE SEQUENCE</scope>
    <source>
        <strain evidence="2">86-2</strain>
    </source>
</reference>
<organism evidence="2">
    <name type="scientific">uncultured Dysgonomonas sp</name>
    <dbReference type="NCBI Taxonomy" id="206096"/>
    <lineage>
        <taxon>Bacteria</taxon>
        <taxon>Pseudomonadati</taxon>
        <taxon>Bacteroidota</taxon>
        <taxon>Bacteroidia</taxon>
        <taxon>Bacteroidales</taxon>
        <taxon>Dysgonomonadaceae</taxon>
        <taxon>Dysgonomonas</taxon>
        <taxon>environmental samples</taxon>
    </lineage>
</organism>
<dbReference type="SUPFAM" id="SSF49464">
    <property type="entry name" value="Carboxypeptidase regulatory domain-like"/>
    <property type="match status" value="1"/>
</dbReference>
<protein>
    <recommendedName>
        <fullName evidence="3">Outer membrane protein beta-barrel domain-containing protein</fullName>
    </recommendedName>
</protein>
<dbReference type="Pfam" id="PF18939">
    <property type="entry name" value="DUF5686"/>
    <property type="match status" value="1"/>
</dbReference>
<feature type="signal peptide" evidence="1">
    <location>
        <begin position="1"/>
        <end position="19"/>
    </location>
</feature>